<name>A0AAV5UYM4_9BILA</name>
<proteinExistence type="predicted"/>
<evidence type="ECO:0000313" key="1">
    <source>
        <dbReference type="EMBL" id="GMT11318.1"/>
    </source>
</evidence>
<organism evidence="1 2">
    <name type="scientific">Pristionchus fissidentatus</name>
    <dbReference type="NCBI Taxonomy" id="1538716"/>
    <lineage>
        <taxon>Eukaryota</taxon>
        <taxon>Metazoa</taxon>
        <taxon>Ecdysozoa</taxon>
        <taxon>Nematoda</taxon>
        <taxon>Chromadorea</taxon>
        <taxon>Rhabditida</taxon>
        <taxon>Rhabditina</taxon>
        <taxon>Diplogasteromorpha</taxon>
        <taxon>Diplogasteroidea</taxon>
        <taxon>Neodiplogasteridae</taxon>
        <taxon>Pristionchus</taxon>
    </lineage>
</organism>
<reference evidence="1" key="1">
    <citation type="submission" date="2023-10" db="EMBL/GenBank/DDBJ databases">
        <title>Genome assembly of Pristionchus species.</title>
        <authorList>
            <person name="Yoshida K."/>
            <person name="Sommer R.J."/>
        </authorList>
    </citation>
    <scope>NUCLEOTIDE SEQUENCE</scope>
    <source>
        <strain evidence="1">RS5133</strain>
    </source>
</reference>
<keyword evidence="2" id="KW-1185">Reference proteome</keyword>
<sequence>SCPKRLQEPFQKMDSLPLEVWQNILTFCDENSMETVEKHFPNLIDKGDPTWKRLCMRDKEGSSIPDVVFSSEFLKQADFPKILHRKPFMRNLIQYADMYTQNIMTSPNDYAAFSYRCHDRRSVGVVTIRFPLENLGLSGDLLTGRFRFSFDQWTDGADVLVKVEIKTLVHYIDDGVFYGDEDIEVVDEQISRHRIGECIPFRAVTIDYSSPSHSLQSVANQEVLIRLEIPKPITVSNFRLYWNSTLGENDIMRTTRCSRRLDSCNI</sequence>
<dbReference type="Proteomes" id="UP001432322">
    <property type="component" value="Unassembled WGS sequence"/>
</dbReference>
<dbReference type="InterPro" id="IPR036047">
    <property type="entry name" value="F-box-like_dom_sf"/>
</dbReference>
<feature type="non-terminal residue" evidence="1">
    <location>
        <position position="1"/>
    </location>
</feature>
<dbReference type="EMBL" id="BTSY01000001">
    <property type="protein sequence ID" value="GMT11318.1"/>
    <property type="molecule type" value="Genomic_DNA"/>
</dbReference>
<protein>
    <recommendedName>
        <fullName evidence="3">F-box domain-containing protein</fullName>
    </recommendedName>
</protein>
<gene>
    <name evidence="1" type="ORF">PFISCL1PPCAC_2615</name>
</gene>
<accession>A0AAV5UYM4</accession>
<comment type="caution">
    <text evidence="1">The sequence shown here is derived from an EMBL/GenBank/DDBJ whole genome shotgun (WGS) entry which is preliminary data.</text>
</comment>
<evidence type="ECO:0000313" key="2">
    <source>
        <dbReference type="Proteomes" id="UP001432322"/>
    </source>
</evidence>
<dbReference type="SUPFAM" id="SSF81383">
    <property type="entry name" value="F-box domain"/>
    <property type="match status" value="1"/>
</dbReference>
<evidence type="ECO:0008006" key="3">
    <source>
        <dbReference type="Google" id="ProtNLM"/>
    </source>
</evidence>
<dbReference type="AlphaFoldDB" id="A0AAV5UYM4"/>